<feature type="compositionally biased region" description="Basic residues" evidence="3">
    <location>
        <begin position="155"/>
        <end position="254"/>
    </location>
</feature>
<dbReference type="KEGG" id="wct:WS74_0548"/>
<dbReference type="AlphaFoldDB" id="A0A075TYV6"/>
<dbReference type="RefSeq" id="WP_009765355.1">
    <property type="nucleotide sequence ID" value="NZ_CP009223.1"/>
</dbReference>
<proteinExistence type="predicted"/>
<keyword evidence="2" id="KW-0964">Secreted</keyword>
<feature type="compositionally biased region" description="Polar residues" evidence="3">
    <location>
        <begin position="67"/>
        <end position="76"/>
    </location>
</feature>
<gene>
    <name evidence="6" type="ORF">WS74_0548</name>
</gene>
<organism evidence="6 7">
    <name type="scientific">Weissella ceti</name>
    <dbReference type="NCBI Taxonomy" id="759620"/>
    <lineage>
        <taxon>Bacteria</taxon>
        <taxon>Bacillati</taxon>
        <taxon>Bacillota</taxon>
        <taxon>Bacilli</taxon>
        <taxon>Lactobacillales</taxon>
        <taxon>Lactobacillaceae</taxon>
        <taxon>Weissella</taxon>
    </lineage>
</organism>
<comment type="subcellular location">
    <subcellularLocation>
        <location evidence="1">Secreted</location>
    </subcellularLocation>
</comment>
<feature type="region of interest" description="Disordered" evidence="3">
    <location>
        <begin position="61"/>
        <end position="89"/>
    </location>
</feature>
<sequence>MSKRFKKFLKHFNISMVVVLFISSFGVLPSALTAEQVHAAEKVLNNGQYQQKVGSAEVYDYGKDTNPRQQQKTTVDYSREGSPREIPQPEPVRFWKSIKKATKSIGRAVSKPFRAAKKWVAPKPKPRYIPKPAPRRWSPPRAAKRWVQKVAPKWKAPKRKAPKKQAPKRKAPKKQNKKKQNKKKKAPKKQNKKKAKPKKKKRPSLMSKAKKKANNLKKKAKSKVKNASKNVKKAAKSVKKAAKSVKKGAVKGFKKAQQWTKKNKGKFIKAGDVVGDFLGLKDGYAVITGKDWSTGKKVSRVKSAGWLLVGFTPMGKAAKGAKIAGKGFKAARAGKKANKAKKAAPKRKSSPLKKGAKFGKKLKKKITPKKKSSKKKAPKKKNSALQAGNRAQRRAANKKGHKGSKKNKDKVNQKRQKQNKAAKQQRKNTKNAKSKKRNSPLKKSNSKAKNLKKKNSKPKKKSTKGKVDKLSPKEINNMSFDELWNSVPVNQGWTRTNFNGRVHIRRPDGTFRVRIDPPDKITKYQHMHVYNKKEQLLDIKGNVVDKNSPAGHIRWNHKVPSK</sequence>
<dbReference type="Pfam" id="PF14449">
    <property type="entry name" value="PT-TG"/>
    <property type="match status" value="1"/>
</dbReference>
<evidence type="ECO:0000313" key="7">
    <source>
        <dbReference type="Proteomes" id="UP000029079"/>
    </source>
</evidence>
<evidence type="ECO:0000313" key="6">
    <source>
        <dbReference type="EMBL" id="AIM62800.1"/>
    </source>
</evidence>
<keyword evidence="4" id="KW-0732">Signal</keyword>
<feature type="compositionally biased region" description="Basic residues" evidence="3">
    <location>
        <begin position="391"/>
        <end position="464"/>
    </location>
</feature>
<evidence type="ECO:0000256" key="4">
    <source>
        <dbReference type="SAM" id="SignalP"/>
    </source>
</evidence>
<dbReference type="InterPro" id="IPR027797">
    <property type="entry name" value="PT-TG_dom"/>
</dbReference>
<keyword evidence="7" id="KW-1185">Reference proteome</keyword>
<evidence type="ECO:0000256" key="3">
    <source>
        <dbReference type="SAM" id="MobiDB-lite"/>
    </source>
</evidence>
<feature type="region of interest" description="Disordered" evidence="3">
    <location>
        <begin position="319"/>
        <end position="473"/>
    </location>
</feature>
<dbReference type="Proteomes" id="UP000029079">
    <property type="component" value="Chromosome"/>
</dbReference>
<reference evidence="7" key="2">
    <citation type="submission" date="2014-08" db="EMBL/GenBank/DDBJ databases">
        <title>Complete genome of Weissella ceti strain WS74 isolated from diseased rainbow trout in Brazil.</title>
        <authorList>
            <person name="Figueiredo H.C.P."/>
            <person name="Leal C.A.G."/>
            <person name="Pereira F.L."/>
            <person name="Soares S.C."/>
            <person name="Dorella F.A."/>
            <person name="Carvalho A.F."/>
            <person name="Azevedo V.A.C."/>
        </authorList>
    </citation>
    <scope>NUCLEOTIDE SEQUENCE [LARGE SCALE GENOMIC DNA]</scope>
    <source>
        <strain evidence="7">WS74</strain>
    </source>
</reference>
<evidence type="ECO:0000256" key="1">
    <source>
        <dbReference type="ARBA" id="ARBA00004613"/>
    </source>
</evidence>
<feature type="domain" description="Pre-toxin TG" evidence="5">
    <location>
        <begin position="269"/>
        <end position="329"/>
    </location>
</feature>
<protein>
    <recommendedName>
        <fullName evidence="5">Pre-toxin TG domain-containing protein</fullName>
    </recommendedName>
</protein>
<reference evidence="6 7" key="1">
    <citation type="journal article" date="2014" name="Genome Announc.">
        <title>Complete Genome Sequences of Fish Pathogenic Weissella ceti Strains WS74 and WS105.</title>
        <authorList>
            <person name="Figueiredo H.C."/>
            <person name="Leal C.A."/>
            <person name="Dorella F.A."/>
            <person name="Carvalho A.F."/>
            <person name="Soares S.C."/>
            <person name="Pereira F.L."/>
            <person name="Azevedo V.A."/>
        </authorList>
    </citation>
    <scope>NUCLEOTIDE SEQUENCE [LARGE SCALE GENOMIC DNA]</scope>
    <source>
        <strain evidence="6 7">WS74</strain>
    </source>
</reference>
<feature type="region of interest" description="Disordered" evidence="3">
    <location>
        <begin position="116"/>
        <end position="256"/>
    </location>
</feature>
<feature type="chain" id="PRO_5001709793" description="Pre-toxin TG domain-containing protein" evidence="4">
    <location>
        <begin position="40"/>
        <end position="562"/>
    </location>
</feature>
<feature type="compositionally biased region" description="Low complexity" evidence="3">
    <location>
        <begin position="319"/>
        <end position="331"/>
    </location>
</feature>
<accession>A0A075TYV6</accession>
<dbReference type="GO" id="GO:0005576">
    <property type="term" value="C:extracellular region"/>
    <property type="evidence" value="ECO:0007669"/>
    <property type="project" value="UniProtKB-SubCell"/>
</dbReference>
<evidence type="ECO:0000259" key="5">
    <source>
        <dbReference type="Pfam" id="PF14449"/>
    </source>
</evidence>
<evidence type="ECO:0000256" key="2">
    <source>
        <dbReference type="ARBA" id="ARBA00022525"/>
    </source>
</evidence>
<name>A0A075TYV6_9LACO</name>
<feature type="compositionally biased region" description="Basic residues" evidence="3">
    <location>
        <begin position="332"/>
        <end position="382"/>
    </location>
</feature>
<feature type="signal peptide" evidence="4">
    <location>
        <begin position="1"/>
        <end position="39"/>
    </location>
</feature>
<dbReference type="STRING" id="759620.WS105_0545"/>
<dbReference type="KEGG" id="wce:WS08_0547"/>
<dbReference type="OrthoDB" id="2224912at2"/>
<dbReference type="EMBL" id="CP009223">
    <property type="protein sequence ID" value="AIM62800.1"/>
    <property type="molecule type" value="Genomic_DNA"/>
</dbReference>